<dbReference type="SMART" id="SM00345">
    <property type="entry name" value="HTH_GNTR"/>
    <property type="match status" value="1"/>
</dbReference>
<dbReference type="Gene3D" id="1.10.10.10">
    <property type="entry name" value="Winged helix-like DNA-binding domain superfamily/Winged helix DNA-binding domain"/>
    <property type="match status" value="1"/>
</dbReference>
<proteinExistence type="predicted"/>
<comment type="caution">
    <text evidence="5">The sequence shown here is derived from an EMBL/GenBank/DDBJ whole genome shotgun (WGS) entry which is preliminary data.</text>
</comment>
<gene>
    <name evidence="5" type="ORF">DFR41_104178</name>
</gene>
<protein>
    <submittedName>
        <fullName evidence="5">GntR family transcriptional regulator</fullName>
    </submittedName>
</protein>
<dbReference type="PROSITE" id="PS50949">
    <property type="entry name" value="HTH_GNTR"/>
    <property type="match status" value="1"/>
</dbReference>
<evidence type="ECO:0000256" key="3">
    <source>
        <dbReference type="ARBA" id="ARBA00023163"/>
    </source>
</evidence>
<keyword evidence="6" id="KW-1185">Reference proteome</keyword>
<dbReference type="OrthoDB" id="9799812at2"/>
<keyword evidence="3" id="KW-0804">Transcription</keyword>
<reference evidence="5 6" key="1">
    <citation type="submission" date="2018-07" db="EMBL/GenBank/DDBJ databases">
        <title>Genomic Encyclopedia of Type Strains, Phase IV (KMG-IV): sequencing the most valuable type-strain genomes for metagenomic binning, comparative biology and taxonomic classification.</title>
        <authorList>
            <person name="Goeker M."/>
        </authorList>
    </citation>
    <scope>NUCLEOTIDE SEQUENCE [LARGE SCALE GENOMIC DNA]</scope>
    <source>
        <strain evidence="5 6">DSM 21352</strain>
    </source>
</reference>
<dbReference type="InterPro" id="IPR011711">
    <property type="entry name" value="GntR_C"/>
</dbReference>
<dbReference type="Pfam" id="PF00392">
    <property type="entry name" value="GntR"/>
    <property type="match status" value="1"/>
</dbReference>
<dbReference type="PANTHER" id="PTHR43537">
    <property type="entry name" value="TRANSCRIPTIONAL REGULATOR, GNTR FAMILY"/>
    <property type="match status" value="1"/>
</dbReference>
<dbReference type="SUPFAM" id="SSF46785">
    <property type="entry name" value="Winged helix' DNA-binding domain"/>
    <property type="match status" value="1"/>
</dbReference>
<dbReference type="InterPro" id="IPR036390">
    <property type="entry name" value="WH_DNA-bd_sf"/>
</dbReference>
<evidence type="ECO:0000313" key="6">
    <source>
        <dbReference type="Proteomes" id="UP000255265"/>
    </source>
</evidence>
<dbReference type="InterPro" id="IPR036388">
    <property type="entry name" value="WH-like_DNA-bd_sf"/>
</dbReference>
<dbReference type="GO" id="GO:0003700">
    <property type="term" value="F:DNA-binding transcription factor activity"/>
    <property type="evidence" value="ECO:0007669"/>
    <property type="project" value="InterPro"/>
</dbReference>
<evidence type="ECO:0000313" key="5">
    <source>
        <dbReference type="EMBL" id="RDI25122.1"/>
    </source>
</evidence>
<dbReference type="GO" id="GO:0003677">
    <property type="term" value="F:DNA binding"/>
    <property type="evidence" value="ECO:0007669"/>
    <property type="project" value="UniProtKB-KW"/>
</dbReference>
<organism evidence="5 6">
    <name type="scientific">Pseudacidovorax intermedius</name>
    <dbReference type="NCBI Taxonomy" id="433924"/>
    <lineage>
        <taxon>Bacteria</taxon>
        <taxon>Pseudomonadati</taxon>
        <taxon>Pseudomonadota</taxon>
        <taxon>Betaproteobacteria</taxon>
        <taxon>Burkholderiales</taxon>
        <taxon>Comamonadaceae</taxon>
        <taxon>Pseudacidovorax</taxon>
    </lineage>
</organism>
<keyword evidence="1" id="KW-0805">Transcription regulation</keyword>
<evidence type="ECO:0000256" key="1">
    <source>
        <dbReference type="ARBA" id="ARBA00023015"/>
    </source>
</evidence>
<dbReference type="InterPro" id="IPR000524">
    <property type="entry name" value="Tscrpt_reg_HTH_GntR"/>
</dbReference>
<dbReference type="AlphaFoldDB" id="A0A370FFD3"/>
<dbReference type="PANTHER" id="PTHR43537:SF20">
    <property type="entry name" value="HTH-TYPE TRANSCRIPTIONAL REPRESSOR GLAR"/>
    <property type="match status" value="1"/>
</dbReference>
<dbReference type="CDD" id="cd07377">
    <property type="entry name" value="WHTH_GntR"/>
    <property type="match status" value="1"/>
</dbReference>
<dbReference type="InterPro" id="IPR008920">
    <property type="entry name" value="TF_FadR/GntR_C"/>
</dbReference>
<dbReference type="Pfam" id="PF07729">
    <property type="entry name" value="FCD"/>
    <property type="match status" value="1"/>
</dbReference>
<dbReference type="RefSeq" id="WP_043114155.1">
    <property type="nucleotide sequence ID" value="NZ_CALFYD010000118.1"/>
</dbReference>
<keyword evidence="2" id="KW-0238">DNA-binding</keyword>
<name>A0A370FFD3_9BURK</name>
<dbReference type="EMBL" id="QQAV01000004">
    <property type="protein sequence ID" value="RDI25122.1"/>
    <property type="molecule type" value="Genomic_DNA"/>
</dbReference>
<dbReference type="Proteomes" id="UP000255265">
    <property type="component" value="Unassembled WGS sequence"/>
</dbReference>
<accession>A0A370FFD3</accession>
<dbReference type="SMART" id="SM00895">
    <property type="entry name" value="FCD"/>
    <property type="match status" value="1"/>
</dbReference>
<evidence type="ECO:0000259" key="4">
    <source>
        <dbReference type="PROSITE" id="PS50949"/>
    </source>
</evidence>
<dbReference type="Gene3D" id="1.20.120.530">
    <property type="entry name" value="GntR ligand-binding domain-like"/>
    <property type="match status" value="1"/>
</dbReference>
<dbReference type="SUPFAM" id="SSF48008">
    <property type="entry name" value="GntR ligand-binding domain-like"/>
    <property type="match status" value="1"/>
</dbReference>
<evidence type="ECO:0000256" key="2">
    <source>
        <dbReference type="ARBA" id="ARBA00023125"/>
    </source>
</evidence>
<sequence length="236" mass="27092">MHKIASMQKTDAVLREPTLVDQAFARLRQDVLSGTYAGGVKLKVDELQNAYGFSSSPLREALSRLAQEGLIRADERRGFRVAPLSAEDMADITRMRLMLDVPALRDSIQHGDDRWESEVVAAFHRLELVEARLPDGPVILDDHWSDLHRAFHLSLLAACPSERQRRWGESLFDQAERYRRFSGRFRKVAKRKTNEHRRIMDAALRRDADTACALLEEHMRSTQRNVENILKDLPPP</sequence>
<feature type="domain" description="HTH gntR-type" evidence="4">
    <location>
        <begin position="17"/>
        <end position="84"/>
    </location>
</feature>